<keyword evidence="2 5" id="KW-0812">Transmembrane</keyword>
<protein>
    <submittedName>
        <fullName evidence="6">Flippase</fullName>
    </submittedName>
</protein>
<feature type="transmembrane region" description="Helical" evidence="5">
    <location>
        <begin position="313"/>
        <end position="333"/>
    </location>
</feature>
<sequence>MLDKFFKFFARFVPVKFRWILNHDGFKRYFANTGWMFFGRFFMLGISFFVGIYIARYLGPSNYGLVSYVISFVGLFGFLASFGIDTIAGREIIKNHDKKDEIIGTSFFIKIMGGLLAVITVFIVSLFITKDLFTLGLIWIFSFSFIFQAFNIIEIYFQSQVLSKKIVTAQILSNIITAVLKILCIILGKGIFWLTLIYVFETVIYSAFLIFSFSKLGYRIKKWRFNLKLAKTLLVDSWPLMLASVAVGIYMKIDQVMVKNMLGNEQAGVYAVAVKVSEIWYFIPMLICSSVSPAIIKAFATSKEIFENRMRKLYFLMFWLSFGIAFFGTVLAYPIIKILFGEPYIGAVPVFQIYIWAGIAVFLGVATGQYLLASNLTKISFYNTILGAIVNVVLNIILIPKIGMIGAAIVTLISYTISAFGIFLFKKSRNQGWLILKSIISYK</sequence>
<dbReference type="InterPro" id="IPR002797">
    <property type="entry name" value="Polysacc_synth"/>
</dbReference>
<feature type="transmembrane region" description="Helical" evidence="5">
    <location>
        <begin position="233"/>
        <end position="253"/>
    </location>
</feature>
<keyword evidence="4 5" id="KW-0472">Membrane</keyword>
<evidence type="ECO:0000256" key="2">
    <source>
        <dbReference type="ARBA" id="ARBA00022692"/>
    </source>
</evidence>
<feature type="transmembrane region" description="Helical" evidence="5">
    <location>
        <begin position="169"/>
        <end position="188"/>
    </location>
</feature>
<feature type="transmembrane region" description="Helical" evidence="5">
    <location>
        <begin position="194"/>
        <end position="213"/>
    </location>
</feature>
<reference evidence="7" key="1">
    <citation type="submission" date="2017-09" db="EMBL/GenBank/DDBJ databases">
        <title>Depth-based differentiation of microbial function through sediment-hosted aquifers and enrichment of novel symbionts in the deep terrestrial subsurface.</title>
        <authorList>
            <person name="Probst A.J."/>
            <person name="Ladd B."/>
            <person name="Jarett J.K."/>
            <person name="Geller-Mcgrath D.E."/>
            <person name="Sieber C.M.K."/>
            <person name="Emerson J.B."/>
            <person name="Anantharaman K."/>
            <person name="Thomas B.C."/>
            <person name="Malmstrom R."/>
            <person name="Stieglmeier M."/>
            <person name="Klingl A."/>
            <person name="Woyke T."/>
            <person name="Ryan C.M."/>
            <person name="Banfield J.F."/>
        </authorList>
    </citation>
    <scope>NUCLEOTIDE SEQUENCE [LARGE SCALE GENOMIC DNA]</scope>
</reference>
<evidence type="ECO:0000313" key="6">
    <source>
        <dbReference type="EMBL" id="PIR95807.1"/>
    </source>
</evidence>
<feature type="transmembrane region" description="Helical" evidence="5">
    <location>
        <begin position="279"/>
        <end position="301"/>
    </location>
</feature>
<feature type="transmembrane region" description="Helical" evidence="5">
    <location>
        <begin position="134"/>
        <end position="157"/>
    </location>
</feature>
<dbReference type="GO" id="GO:0016020">
    <property type="term" value="C:membrane"/>
    <property type="evidence" value="ECO:0007669"/>
    <property type="project" value="UniProtKB-SubCell"/>
</dbReference>
<dbReference type="EMBL" id="PFAL01000007">
    <property type="protein sequence ID" value="PIR95807.1"/>
    <property type="molecule type" value="Genomic_DNA"/>
</dbReference>
<evidence type="ECO:0000256" key="4">
    <source>
        <dbReference type="ARBA" id="ARBA00023136"/>
    </source>
</evidence>
<dbReference type="Pfam" id="PF01943">
    <property type="entry name" value="Polysacc_synt"/>
    <property type="match status" value="1"/>
</dbReference>
<keyword evidence="3 5" id="KW-1133">Transmembrane helix</keyword>
<evidence type="ECO:0000313" key="7">
    <source>
        <dbReference type="Proteomes" id="UP000229972"/>
    </source>
</evidence>
<dbReference type="PANTHER" id="PTHR43424">
    <property type="entry name" value="LOCUS PUTATIVE PROTEIN 1-RELATED"/>
    <property type="match status" value="1"/>
</dbReference>
<accession>A0A2H0V9M5</accession>
<gene>
    <name evidence="6" type="ORF">COT93_00475</name>
</gene>
<feature type="transmembrane region" description="Helical" evidence="5">
    <location>
        <begin position="65"/>
        <end position="87"/>
    </location>
</feature>
<dbReference type="CDD" id="cd13128">
    <property type="entry name" value="MATE_Wzx_like"/>
    <property type="match status" value="1"/>
</dbReference>
<dbReference type="InterPro" id="IPR052556">
    <property type="entry name" value="PolySynth_Transporter"/>
</dbReference>
<dbReference type="AlphaFoldDB" id="A0A2H0V9M5"/>
<name>A0A2H0V9M5_9BACT</name>
<evidence type="ECO:0000256" key="3">
    <source>
        <dbReference type="ARBA" id="ARBA00022989"/>
    </source>
</evidence>
<feature type="transmembrane region" description="Helical" evidence="5">
    <location>
        <begin position="353"/>
        <end position="372"/>
    </location>
</feature>
<comment type="subcellular location">
    <subcellularLocation>
        <location evidence="1">Membrane</location>
        <topology evidence="1">Multi-pass membrane protein</topology>
    </subcellularLocation>
</comment>
<feature type="transmembrane region" description="Helical" evidence="5">
    <location>
        <begin position="37"/>
        <end position="59"/>
    </location>
</feature>
<dbReference type="PANTHER" id="PTHR43424:SF1">
    <property type="entry name" value="LOCUS PUTATIVE PROTEIN 1-RELATED"/>
    <property type="match status" value="1"/>
</dbReference>
<evidence type="ECO:0000256" key="1">
    <source>
        <dbReference type="ARBA" id="ARBA00004141"/>
    </source>
</evidence>
<feature type="transmembrane region" description="Helical" evidence="5">
    <location>
        <begin position="405"/>
        <end position="425"/>
    </location>
</feature>
<proteinExistence type="predicted"/>
<evidence type="ECO:0000256" key="5">
    <source>
        <dbReference type="SAM" id="Phobius"/>
    </source>
</evidence>
<feature type="transmembrane region" description="Helical" evidence="5">
    <location>
        <begin position="379"/>
        <end position="399"/>
    </location>
</feature>
<dbReference type="Proteomes" id="UP000229972">
    <property type="component" value="Unassembled WGS sequence"/>
</dbReference>
<feature type="transmembrane region" description="Helical" evidence="5">
    <location>
        <begin position="107"/>
        <end position="128"/>
    </location>
</feature>
<organism evidence="6 7">
    <name type="scientific">Candidatus Falkowbacteria bacterium CG10_big_fil_rev_8_21_14_0_10_37_18</name>
    <dbReference type="NCBI Taxonomy" id="1974562"/>
    <lineage>
        <taxon>Bacteria</taxon>
        <taxon>Candidatus Falkowiibacteriota</taxon>
    </lineage>
</organism>
<comment type="caution">
    <text evidence="6">The sequence shown here is derived from an EMBL/GenBank/DDBJ whole genome shotgun (WGS) entry which is preliminary data.</text>
</comment>